<keyword evidence="2" id="KW-0472">Membrane</keyword>
<keyword evidence="3" id="KW-0121">Carboxypeptidase</keyword>
<evidence type="ECO:0000313" key="3">
    <source>
        <dbReference type="EMBL" id="QAY72441.1"/>
    </source>
</evidence>
<evidence type="ECO:0000256" key="1">
    <source>
        <dbReference type="SAM" id="MobiDB-lite"/>
    </source>
</evidence>
<keyword evidence="3" id="KW-0645">Protease</keyword>
<dbReference type="EMBL" id="CP035491">
    <property type="protein sequence ID" value="QAY72441.1"/>
    <property type="molecule type" value="Genomic_DNA"/>
</dbReference>
<dbReference type="GO" id="GO:0005975">
    <property type="term" value="P:carbohydrate metabolic process"/>
    <property type="evidence" value="ECO:0007669"/>
    <property type="project" value="UniProtKB-ARBA"/>
</dbReference>
<dbReference type="Gene3D" id="2.60.40.10">
    <property type="entry name" value="Immunoglobulins"/>
    <property type="match status" value="1"/>
</dbReference>
<dbReference type="AlphaFoldDB" id="A0A4V0YGU6"/>
<dbReference type="KEGG" id="agf:ET445_02880"/>
<dbReference type="Proteomes" id="UP000291259">
    <property type="component" value="Chromosome"/>
</dbReference>
<dbReference type="SUPFAM" id="SSF49464">
    <property type="entry name" value="Carboxypeptidase regulatory domain-like"/>
    <property type="match status" value="1"/>
</dbReference>
<organism evidence="3 4">
    <name type="scientific">Agromyces protaetiae</name>
    <dbReference type="NCBI Taxonomy" id="2509455"/>
    <lineage>
        <taxon>Bacteria</taxon>
        <taxon>Bacillati</taxon>
        <taxon>Actinomycetota</taxon>
        <taxon>Actinomycetes</taxon>
        <taxon>Micrococcales</taxon>
        <taxon>Microbacteriaceae</taxon>
        <taxon>Agromyces</taxon>
    </lineage>
</organism>
<feature type="compositionally biased region" description="Low complexity" evidence="1">
    <location>
        <begin position="393"/>
        <end position="411"/>
    </location>
</feature>
<protein>
    <submittedName>
        <fullName evidence="3">Carboxypeptidase regulatory-like domain-containing protein</fullName>
    </submittedName>
</protein>
<feature type="region of interest" description="Disordered" evidence="1">
    <location>
        <begin position="379"/>
        <end position="411"/>
    </location>
</feature>
<dbReference type="InterPro" id="IPR008969">
    <property type="entry name" value="CarboxyPept-like_regulatory"/>
</dbReference>
<keyword evidence="2" id="KW-1133">Transmembrane helix</keyword>
<gene>
    <name evidence="3" type="ORF">ET445_02880</name>
</gene>
<dbReference type="GO" id="GO:0004180">
    <property type="term" value="F:carboxypeptidase activity"/>
    <property type="evidence" value="ECO:0007669"/>
    <property type="project" value="UniProtKB-KW"/>
</dbReference>
<keyword evidence="2" id="KW-0812">Transmembrane</keyword>
<dbReference type="Pfam" id="PF13620">
    <property type="entry name" value="CarboxypepD_reg"/>
    <property type="match status" value="1"/>
</dbReference>
<dbReference type="OrthoDB" id="9792386at2"/>
<accession>A0A4V0YGU6</accession>
<sequence>MRASARHMRPLTPRTAAPGGEGGEPQAASPGHPKRSRPTVAIVAVFALVATAVAGGSPAWADEPADDTLSGVVTIEGPDGPPAEGVTVDAIPTTCGWFFCPSMVTTTTDSDGGWEFSGLPAADYRVRFSAAEYRTTWVGGRNDREAEVFTIGGMPAVTGLATWVWGVDIPLRGYASVRETREVLAGIRVDLHLATAPTDSAPAYTTHTTPDGTWGLRVAPGIYRVHFTDPTGTYPDAWAGAYHSWYEGETLHATFGVEGPLGADEFWVDDEHVENWAEYRADAVRASQWEAMARPNLVGVPANGGYATVGQGFEVDPGLWEPTPDEIRCEWASAVGPYGYGTQFTIPVGLTGEIYAICTPLKNGYAAPPLRSQALKIVAELPEEPEPPRHPSRSSSCAATSDCSTRTRSST</sequence>
<feature type="transmembrane region" description="Helical" evidence="2">
    <location>
        <begin position="40"/>
        <end position="61"/>
    </location>
</feature>
<reference evidence="3 4" key="1">
    <citation type="submission" date="2019-01" db="EMBL/GenBank/DDBJ databases">
        <title>Genome sequencing of strain FW100M-8.</title>
        <authorList>
            <person name="Heo J."/>
            <person name="Kim S.-J."/>
            <person name="Kim J.-S."/>
            <person name="Hong S.-B."/>
            <person name="Kwon S.-W."/>
        </authorList>
    </citation>
    <scope>NUCLEOTIDE SEQUENCE [LARGE SCALE GENOMIC DNA]</scope>
    <source>
        <strain evidence="3 4">FW100M-8</strain>
    </source>
</reference>
<feature type="region of interest" description="Disordered" evidence="1">
    <location>
        <begin position="1"/>
        <end position="36"/>
    </location>
</feature>
<dbReference type="InterPro" id="IPR013783">
    <property type="entry name" value="Ig-like_fold"/>
</dbReference>
<evidence type="ECO:0000256" key="2">
    <source>
        <dbReference type="SAM" id="Phobius"/>
    </source>
</evidence>
<keyword evidence="4" id="KW-1185">Reference proteome</keyword>
<proteinExistence type="predicted"/>
<keyword evidence="3" id="KW-0378">Hydrolase</keyword>
<evidence type="ECO:0000313" key="4">
    <source>
        <dbReference type="Proteomes" id="UP000291259"/>
    </source>
</evidence>
<name>A0A4V0YGU6_9MICO</name>